<gene>
    <name evidence="1" type="ORF">KC660_04730</name>
</gene>
<evidence type="ECO:0000313" key="2">
    <source>
        <dbReference type="Proteomes" id="UP000782843"/>
    </source>
</evidence>
<organism evidence="1 2">
    <name type="scientific">Candidatus Dojkabacteria bacterium</name>
    <dbReference type="NCBI Taxonomy" id="2099670"/>
    <lineage>
        <taxon>Bacteria</taxon>
        <taxon>Candidatus Dojkabacteria</taxon>
    </lineage>
</organism>
<reference evidence="1" key="2">
    <citation type="journal article" date="2021" name="Microbiome">
        <title>Successional dynamics and alternative stable states in a saline activated sludge microbial community over 9 years.</title>
        <authorList>
            <person name="Wang Y."/>
            <person name="Ye J."/>
            <person name="Ju F."/>
            <person name="Liu L."/>
            <person name="Boyd J.A."/>
            <person name="Deng Y."/>
            <person name="Parks D.H."/>
            <person name="Jiang X."/>
            <person name="Yin X."/>
            <person name="Woodcroft B.J."/>
            <person name="Tyson G.W."/>
            <person name="Hugenholtz P."/>
            <person name="Polz M.F."/>
            <person name="Zhang T."/>
        </authorList>
    </citation>
    <scope>NUCLEOTIDE SEQUENCE</scope>
    <source>
        <strain evidence="1">HKST-UBA10</strain>
    </source>
</reference>
<name>A0A955RIS1_9BACT</name>
<proteinExistence type="predicted"/>
<dbReference type="Proteomes" id="UP000782843">
    <property type="component" value="Unassembled WGS sequence"/>
</dbReference>
<accession>A0A955RIS1</accession>
<evidence type="ECO:0000313" key="1">
    <source>
        <dbReference type="EMBL" id="MCA9382679.1"/>
    </source>
</evidence>
<feature type="non-terminal residue" evidence="1">
    <location>
        <position position="67"/>
    </location>
</feature>
<reference evidence="1" key="1">
    <citation type="submission" date="2020-04" db="EMBL/GenBank/DDBJ databases">
        <authorList>
            <person name="Zhang T."/>
        </authorList>
    </citation>
    <scope>NUCLEOTIDE SEQUENCE</scope>
    <source>
        <strain evidence="1">HKST-UBA10</strain>
    </source>
</reference>
<dbReference type="AlphaFoldDB" id="A0A955RIS1"/>
<sequence length="67" mass="7628">MDELYDFLKESDSTMMKGISREEFKQTFGTSKGLDNLYSYLSNETPLVKGIDKETFISTFGSQQSRG</sequence>
<comment type="caution">
    <text evidence="1">The sequence shown here is derived from an EMBL/GenBank/DDBJ whole genome shotgun (WGS) entry which is preliminary data.</text>
</comment>
<dbReference type="EMBL" id="JAGQLG010000204">
    <property type="protein sequence ID" value="MCA9382679.1"/>
    <property type="molecule type" value="Genomic_DNA"/>
</dbReference>
<protein>
    <submittedName>
        <fullName evidence="1">Uncharacterized protein</fullName>
    </submittedName>
</protein>